<dbReference type="VEuPathDB" id="FungiDB:H257_14994"/>
<proteinExistence type="predicted"/>
<feature type="compositionally biased region" description="Low complexity" evidence="1">
    <location>
        <begin position="160"/>
        <end position="169"/>
    </location>
</feature>
<dbReference type="Pfam" id="PF13516">
    <property type="entry name" value="LRR_6"/>
    <property type="match status" value="4"/>
</dbReference>
<feature type="compositionally biased region" description="Basic and acidic residues" evidence="1">
    <location>
        <begin position="402"/>
        <end position="412"/>
    </location>
</feature>
<feature type="region of interest" description="Disordered" evidence="1">
    <location>
        <begin position="402"/>
        <end position="433"/>
    </location>
</feature>
<comment type="caution">
    <text evidence="3">The sequence shown here is derived from an EMBL/GenBank/DDBJ whole genome shotgun (WGS) entry which is preliminary data.</text>
</comment>
<keyword evidence="2" id="KW-1133">Transmembrane helix</keyword>
<dbReference type="AlphaFoldDB" id="A0A397AKU7"/>
<feature type="compositionally biased region" description="Basic residues" evidence="1">
    <location>
        <begin position="413"/>
        <end position="425"/>
    </location>
</feature>
<dbReference type="VEuPathDB" id="FungiDB:H257_14993"/>
<feature type="transmembrane region" description="Helical" evidence="2">
    <location>
        <begin position="12"/>
        <end position="32"/>
    </location>
</feature>
<evidence type="ECO:0000256" key="1">
    <source>
        <dbReference type="SAM" id="MobiDB-lite"/>
    </source>
</evidence>
<protein>
    <submittedName>
        <fullName evidence="3">Uncharacterized protein</fullName>
    </submittedName>
</protein>
<dbReference type="PANTHER" id="PTHR24114:SF2">
    <property type="entry name" value="F-BOX DOMAIN-CONTAINING PROTEIN-RELATED"/>
    <property type="match status" value="1"/>
</dbReference>
<reference evidence="3 4" key="1">
    <citation type="submission" date="2018-08" db="EMBL/GenBank/DDBJ databases">
        <title>Aphanomyces genome sequencing and annotation.</title>
        <authorList>
            <person name="Minardi D."/>
            <person name="Oidtmann B."/>
            <person name="Van Der Giezen M."/>
            <person name="Studholme D.J."/>
        </authorList>
    </citation>
    <scope>NUCLEOTIDE SEQUENCE [LARGE SCALE GENOMIC DNA]</scope>
    <source>
        <strain evidence="3 4">Kv</strain>
    </source>
</reference>
<keyword evidence="2" id="KW-0812">Transmembrane</keyword>
<dbReference type="SUPFAM" id="SSF52047">
    <property type="entry name" value="RNI-like"/>
    <property type="match status" value="1"/>
</dbReference>
<name>A0A397AKU7_APHAT</name>
<evidence type="ECO:0000313" key="4">
    <source>
        <dbReference type="Proteomes" id="UP000265427"/>
    </source>
</evidence>
<accession>A0A397AKU7</accession>
<dbReference type="PANTHER" id="PTHR24114">
    <property type="entry name" value="LEUCINE RICH REPEAT FAMILY PROTEIN"/>
    <property type="match status" value="1"/>
</dbReference>
<dbReference type="InterPro" id="IPR032675">
    <property type="entry name" value="LRR_dom_sf"/>
</dbReference>
<dbReference type="EMBL" id="QUSZ01006261">
    <property type="protein sequence ID" value="RHY06408.1"/>
    <property type="molecule type" value="Genomic_DNA"/>
</dbReference>
<gene>
    <name evidence="3" type="ORF">DYB36_001639</name>
</gene>
<dbReference type="Proteomes" id="UP000265427">
    <property type="component" value="Unassembled WGS sequence"/>
</dbReference>
<keyword evidence="2" id="KW-0472">Membrane</keyword>
<evidence type="ECO:0000256" key="2">
    <source>
        <dbReference type="SAM" id="Phobius"/>
    </source>
</evidence>
<feature type="region of interest" description="Disordered" evidence="1">
    <location>
        <begin position="153"/>
        <end position="185"/>
    </location>
</feature>
<dbReference type="SMART" id="SM00368">
    <property type="entry name" value="LRR_RI"/>
    <property type="match status" value="5"/>
</dbReference>
<dbReference type="InterPro" id="IPR001611">
    <property type="entry name" value="Leu-rich_rpt"/>
</dbReference>
<organism evidence="3 4">
    <name type="scientific">Aphanomyces astaci</name>
    <name type="common">Crayfish plague agent</name>
    <dbReference type="NCBI Taxonomy" id="112090"/>
    <lineage>
        <taxon>Eukaryota</taxon>
        <taxon>Sar</taxon>
        <taxon>Stramenopiles</taxon>
        <taxon>Oomycota</taxon>
        <taxon>Saprolegniomycetes</taxon>
        <taxon>Saprolegniales</taxon>
        <taxon>Verrucalvaceae</taxon>
        <taxon>Aphanomyces</taxon>
    </lineage>
</organism>
<sequence>MIERRHQQGWMWKVIFVSVLSGVVGYLLPLLLTESPDQRRAALVATQTVLLQRDHTIRQKFAGLKTDLNAYEVAVGDIWKVSALRKLRDDHVLRESHEHLDAIKTSMLERRAAMASLLADTTRSIHDAISILREHSAYPSSEHSTEHNVLVEEGAKPPSDDTITLLDLPPTTPTSSPPEASSAHNKVVVGSTEVEGAIVRTKAPLLPTSAAAPRPDRVYHPKHALNHNTKLGLACLAKLKPIFSKHAHKAKEQAVKITAPQLRLPIHEPEHVQMLLRTRDVKLASLKTPNHQWLAVVDDMAKFMYQNPMDPKSGHERMSDEDRVKHDFDQKLQVAEKMLRLSPTKALVLKSLSTRKKLNTLAKYTSETAKTEKYANKVLCFRVKFHCVTDMLAKWSKLQASRGHETHPELAHRRAQQTSRRRNERKHAATSSFPGFNELSPRSLYFEECTAANILPEPLLSRITADRRLELTLNLTANRLTHAGIATVVQHLSGRVELHSLNLSENEIGEAGCASMADFIFSAPNLTHLDLSQTKLVDSFESLANEIAIHPHLLSVNLTNNEIGDGGGQLLGATLAAATCTIQDLNLSWNQICHSGATAIGHALQTNRSVQHLNLSMNRFGDDGGHQIAAALLVNTTLRTMDLTRNNLTGSTAVTLSYAIEHNPKATLYNMVLVDNPLGWTGTKALLRSVARGCRCNVRLSFYDGEDANKAATVRRVFDSSFPAAQSPYELHLHTSPYDYVIACEVVAAAVARRCELFDVSFEPATDEVDLEHHAKKHAAQQPLEFSDQVQGLVEKGSTKLFHLRRRGILRISARYVPWRIQLTNDVTPDGLRNVIKIIRDRISTREMCSMLEVRATLPCIVDGTQTLPFLLRHLSFSDQNRLMSSHGVQVLQFNPLNPTGKWTLDMCDRIHRKLAVWFSMINRDEAAESARRVAYRGNTSQRGTYANFRNEKFNGKAIELTDRFFDGLPAKGILEFDYVSTRRPEDNIENGAPTPVLLEVEVNALLQTIGAELWSEYVPQHKRYDLKRQVVLLQHALSGLYITAEHVRMLMQYFPKSIDNLRLKMFSALGYMNTLNPLNVDMEYDLPMADADNRLLVRTLVDMISNDPLDLIKLDDQSIKEGLSIYSMFSIASIPTSGRLGLRYITRPNKFSRELIESRQSTFHAFLFAGRLHEKYRGVDHAEEGAGAS</sequence>
<evidence type="ECO:0000313" key="3">
    <source>
        <dbReference type="EMBL" id="RHY06408.1"/>
    </source>
</evidence>
<dbReference type="Gene3D" id="3.80.10.10">
    <property type="entry name" value="Ribonuclease Inhibitor"/>
    <property type="match status" value="1"/>
</dbReference>
<dbReference type="InterPro" id="IPR052394">
    <property type="entry name" value="LRR-containing"/>
</dbReference>